<dbReference type="Gene3D" id="1.20.1280.290">
    <property type="match status" value="2"/>
</dbReference>
<evidence type="ECO:0000256" key="8">
    <source>
        <dbReference type="ARBA" id="ARBA00022737"/>
    </source>
</evidence>
<organism evidence="12 13">
    <name type="scientific">Dimorphilus gyrociliatus</name>
    <dbReference type="NCBI Taxonomy" id="2664684"/>
    <lineage>
        <taxon>Eukaryota</taxon>
        <taxon>Metazoa</taxon>
        <taxon>Spiralia</taxon>
        <taxon>Lophotrochozoa</taxon>
        <taxon>Annelida</taxon>
        <taxon>Polychaeta</taxon>
        <taxon>Polychaeta incertae sedis</taxon>
        <taxon>Dinophilidae</taxon>
        <taxon>Dimorphilus</taxon>
    </lineage>
</organism>
<proteinExistence type="inferred from homology"/>
<evidence type="ECO:0000313" key="13">
    <source>
        <dbReference type="Proteomes" id="UP000549394"/>
    </source>
</evidence>
<accession>A0A7I8VSE7</accession>
<evidence type="ECO:0000256" key="6">
    <source>
        <dbReference type="ARBA" id="ARBA00022597"/>
    </source>
</evidence>
<dbReference type="OrthoDB" id="409725at2759"/>
<dbReference type="InterPro" id="IPR047664">
    <property type="entry name" value="SWEET"/>
</dbReference>
<evidence type="ECO:0000256" key="4">
    <source>
        <dbReference type="ARBA" id="ARBA00022448"/>
    </source>
</evidence>
<dbReference type="Pfam" id="PF03083">
    <property type="entry name" value="MtN3_slv"/>
    <property type="match status" value="2"/>
</dbReference>
<evidence type="ECO:0000256" key="9">
    <source>
        <dbReference type="ARBA" id="ARBA00022989"/>
    </source>
</evidence>
<feature type="transmembrane region" description="Helical" evidence="11">
    <location>
        <begin position="35"/>
        <end position="54"/>
    </location>
</feature>
<dbReference type="EMBL" id="CAJFCJ010000009">
    <property type="protein sequence ID" value="CAD5118430.1"/>
    <property type="molecule type" value="Genomic_DNA"/>
</dbReference>
<keyword evidence="5" id="KW-1003">Cell membrane</keyword>
<dbReference type="GO" id="GO:0005886">
    <property type="term" value="C:plasma membrane"/>
    <property type="evidence" value="ECO:0007669"/>
    <property type="project" value="UniProtKB-SubCell"/>
</dbReference>
<keyword evidence="6" id="KW-0762">Sugar transport</keyword>
<evidence type="ECO:0000256" key="3">
    <source>
        <dbReference type="ARBA" id="ARBA00021741"/>
    </source>
</evidence>
<keyword evidence="4" id="KW-0813">Transport</keyword>
<evidence type="ECO:0000256" key="5">
    <source>
        <dbReference type="ARBA" id="ARBA00022475"/>
    </source>
</evidence>
<dbReference type="PANTHER" id="PTHR10791:SF30">
    <property type="entry name" value="SUGAR TRANSPORTER SWEET1"/>
    <property type="match status" value="1"/>
</dbReference>
<keyword evidence="9 11" id="KW-1133">Transmembrane helix</keyword>
<dbReference type="AlphaFoldDB" id="A0A7I8VSE7"/>
<keyword evidence="8" id="KW-0677">Repeat</keyword>
<sequence length="184" mass="20482">MIKSKSTKNVPYPFFLLGLVGCEGMWHYGTIINNGTLILLNSFGTILQIVYILAYISVCKSKTQPLLYLSIILSYLLGIYGYIYTVYDNDNQRGAVLGASSSIVTTIMMVLPVFEIVDNFKNKNANGMPPVMLIFGNICAISWLWYGILLGDINIYGPNIPGILLNTIKLYAIFLYGGKKEKDL</sequence>
<evidence type="ECO:0000256" key="2">
    <source>
        <dbReference type="ARBA" id="ARBA00007809"/>
    </source>
</evidence>
<evidence type="ECO:0000256" key="7">
    <source>
        <dbReference type="ARBA" id="ARBA00022692"/>
    </source>
</evidence>
<feature type="transmembrane region" description="Helical" evidence="11">
    <location>
        <begin position="160"/>
        <end position="178"/>
    </location>
</feature>
<feature type="transmembrane region" description="Helical" evidence="11">
    <location>
        <begin position="95"/>
        <end position="117"/>
    </location>
</feature>
<keyword evidence="10 11" id="KW-0472">Membrane</keyword>
<dbReference type="GO" id="GO:0051119">
    <property type="term" value="F:sugar transmembrane transporter activity"/>
    <property type="evidence" value="ECO:0007669"/>
    <property type="project" value="InterPro"/>
</dbReference>
<dbReference type="PROSITE" id="PS51257">
    <property type="entry name" value="PROKAR_LIPOPROTEIN"/>
    <property type="match status" value="1"/>
</dbReference>
<evidence type="ECO:0000256" key="11">
    <source>
        <dbReference type="SAM" id="Phobius"/>
    </source>
</evidence>
<gene>
    <name evidence="12" type="ORF">DGYR_LOCUS6804</name>
</gene>
<feature type="transmembrane region" description="Helical" evidence="11">
    <location>
        <begin position="66"/>
        <end position="83"/>
    </location>
</feature>
<dbReference type="InterPro" id="IPR004316">
    <property type="entry name" value="SWEET_rpt"/>
</dbReference>
<evidence type="ECO:0000313" key="12">
    <source>
        <dbReference type="EMBL" id="CAD5118430.1"/>
    </source>
</evidence>
<name>A0A7I8VSE7_9ANNE</name>
<keyword evidence="7 11" id="KW-0812">Transmembrane</keyword>
<comment type="caution">
    <text evidence="12">The sequence shown here is derived from an EMBL/GenBank/DDBJ whole genome shotgun (WGS) entry which is preliminary data.</text>
</comment>
<dbReference type="Proteomes" id="UP000549394">
    <property type="component" value="Unassembled WGS sequence"/>
</dbReference>
<evidence type="ECO:0000256" key="10">
    <source>
        <dbReference type="ARBA" id="ARBA00023136"/>
    </source>
</evidence>
<dbReference type="PANTHER" id="PTHR10791">
    <property type="entry name" value="RAG1-ACTIVATING PROTEIN 1"/>
    <property type="match status" value="1"/>
</dbReference>
<feature type="transmembrane region" description="Helical" evidence="11">
    <location>
        <begin position="12"/>
        <end position="29"/>
    </location>
</feature>
<feature type="transmembrane region" description="Helical" evidence="11">
    <location>
        <begin position="129"/>
        <end position="148"/>
    </location>
</feature>
<protein>
    <recommendedName>
        <fullName evidence="3">Sugar transporter SWEET1</fullName>
    </recommendedName>
</protein>
<comment type="subcellular location">
    <subcellularLocation>
        <location evidence="1">Cell membrane</location>
        <topology evidence="1">Multi-pass membrane protein</topology>
    </subcellularLocation>
</comment>
<comment type="similarity">
    <text evidence="2">Belongs to the SWEET sugar transporter family.</text>
</comment>
<reference evidence="12 13" key="1">
    <citation type="submission" date="2020-08" db="EMBL/GenBank/DDBJ databases">
        <authorList>
            <person name="Hejnol A."/>
        </authorList>
    </citation>
    <scope>NUCLEOTIDE SEQUENCE [LARGE SCALE GENOMIC DNA]</scope>
</reference>
<evidence type="ECO:0000256" key="1">
    <source>
        <dbReference type="ARBA" id="ARBA00004651"/>
    </source>
</evidence>
<keyword evidence="13" id="KW-1185">Reference proteome</keyword>